<dbReference type="InterPro" id="IPR002347">
    <property type="entry name" value="SDR_fam"/>
</dbReference>
<evidence type="ECO:0000256" key="3">
    <source>
        <dbReference type="RuleBase" id="RU000363"/>
    </source>
</evidence>
<accession>A0AAD9PDL0</accession>
<comment type="similarity">
    <text evidence="1 3">Belongs to the short-chain dehydrogenases/reductases (SDR) family.</text>
</comment>
<proteinExistence type="inferred from homology"/>
<dbReference type="Gene3D" id="3.40.50.720">
    <property type="entry name" value="NAD(P)-binding Rossmann-like Domain"/>
    <property type="match status" value="1"/>
</dbReference>
<dbReference type="PRINTS" id="PR00080">
    <property type="entry name" value="SDRFAMILY"/>
</dbReference>
<dbReference type="EMBL" id="JAODUO010000025">
    <property type="protein sequence ID" value="KAK2192688.1"/>
    <property type="molecule type" value="Genomic_DNA"/>
</dbReference>
<name>A0AAD9PDL0_RIDPI</name>
<feature type="region of interest" description="Disordered" evidence="4">
    <location>
        <begin position="288"/>
        <end position="402"/>
    </location>
</feature>
<reference evidence="5" key="1">
    <citation type="journal article" date="2023" name="Mol. Biol. Evol.">
        <title>Third-Generation Sequencing Reveals the Adaptive Role of the Epigenome in Three Deep-Sea Polychaetes.</title>
        <authorList>
            <person name="Perez M."/>
            <person name="Aroh O."/>
            <person name="Sun Y."/>
            <person name="Lan Y."/>
            <person name="Juniper S.K."/>
            <person name="Young C.R."/>
            <person name="Angers B."/>
            <person name="Qian P.Y."/>
        </authorList>
    </citation>
    <scope>NUCLEOTIDE SEQUENCE</scope>
    <source>
        <strain evidence="5">R07B-5</strain>
    </source>
</reference>
<evidence type="ECO:0000256" key="1">
    <source>
        <dbReference type="ARBA" id="ARBA00006484"/>
    </source>
</evidence>
<gene>
    <name evidence="5" type="ORF">NP493_25g05012</name>
</gene>
<protein>
    <submittedName>
        <fullName evidence="5">Uncharacterized protein</fullName>
    </submittedName>
</protein>
<dbReference type="Pfam" id="PF00106">
    <property type="entry name" value="adh_short"/>
    <property type="match status" value="1"/>
</dbReference>
<evidence type="ECO:0000313" key="5">
    <source>
        <dbReference type="EMBL" id="KAK2192688.1"/>
    </source>
</evidence>
<evidence type="ECO:0000313" key="6">
    <source>
        <dbReference type="Proteomes" id="UP001209878"/>
    </source>
</evidence>
<evidence type="ECO:0000256" key="2">
    <source>
        <dbReference type="ARBA" id="ARBA00023002"/>
    </source>
</evidence>
<dbReference type="SUPFAM" id="SSF51735">
    <property type="entry name" value="NAD(P)-binding Rossmann-fold domains"/>
    <property type="match status" value="1"/>
</dbReference>
<dbReference type="PANTHER" id="PTHR24320">
    <property type="entry name" value="RETINOL DEHYDROGENASE"/>
    <property type="match status" value="1"/>
</dbReference>
<dbReference type="Proteomes" id="UP001209878">
    <property type="component" value="Unassembled WGS sequence"/>
</dbReference>
<keyword evidence="6" id="KW-1185">Reference proteome</keyword>
<sequence>MIPGVGTGGAWKVETLFPLCFPCQRSHFLFDSLDLASTSSIRKFAEDFQETGKKLNVLVNNAGILLNPKDLKRQYTEENFELTMGTNHLGHFLLTNLLLEKLKTTGGEEGADARIINVTAALHDTAEALKRRNNIVALDFENFFLFNEGTYNSIQAYKNSKVAGVMFTYELARRLEGTGVTANCVNPGFIPGTELYRVMSRAQKFFSRYILHGMLRFAKITRSVQQGASAICTLVTDEKFKEATGHYYTDGAEAKSSEESLDEEKQKKLWEVSGGYVNLDGYDPIEVVRPVEEEKKEKKEKEEGEKDGEAKPAEEGENKTDEAKTEEKNDEKKEESTEEVKKEGEDAKVEETKEEPKKEEVKVVEDNKEAEEKAEETKVAEKKEEKKEEAVEKKEESTEEKK</sequence>
<feature type="compositionally biased region" description="Basic and acidic residues" evidence="4">
    <location>
        <begin position="289"/>
        <end position="402"/>
    </location>
</feature>
<evidence type="ECO:0000256" key="4">
    <source>
        <dbReference type="SAM" id="MobiDB-lite"/>
    </source>
</evidence>
<comment type="caution">
    <text evidence="5">The sequence shown here is derived from an EMBL/GenBank/DDBJ whole genome shotgun (WGS) entry which is preliminary data.</text>
</comment>
<dbReference type="PRINTS" id="PR00081">
    <property type="entry name" value="GDHRDH"/>
</dbReference>
<dbReference type="GO" id="GO:0016491">
    <property type="term" value="F:oxidoreductase activity"/>
    <property type="evidence" value="ECO:0007669"/>
    <property type="project" value="UniProtKB-KW"/>
</dbReference>
<dbReference type="InterPro" id="IPR036291">
    <property type="entry name" value="NAD(P)-bd_dom_sf"/>
</dbReference>
<organism evidence="5 6">
    <name type="scientific">Ridgeia piscesae</name>
    <name type="common">Tubeworm</name>
    <dbReference type="NCBI Taxonomy" id="27915"/>
    <lineage>
        <taxon>Eukaryota</taxon>
        <taxon>Metazoa</taxon>
        <taxon>Spiralia</taxon>
        <taxon>Lophotrochozoa</taxon>
        <taxon>Annelida</taxon>
        <taxon>Polychaeta</taxon>
        <taxon>Sedentaria</taxon>
        <taxon>Canalipalpata</taxon>
        <taxon>Sabellida</taxon>
        <taxon>Siboglinidae</taxon>
        <taxon>Ridgeia</taxon>
    </lineage>
</organism>
<keyword evidence="2" id="KW-0560">Oxidoreductase</keyword>
<dbReference type="PANTHER" id="PTHR24320:SF283">
    <property type="entry name" value="RETINOL DEHYDROGENASE 11"/>
    <property type="match status" value="1"/>
</dbReference>
<dbReference type="AlphaFoldDB" id="A0AAD9PDL0"/>